<name>A0A6J5MW09_9CAUD</name>
<protein>
    <submittedName>
        <fullName evidence="2">Uncharacterized protein</fullName>
    </submittedName>
</protein>
<organism evidence="2">
    <name type="scientific">uncultured Caudovirales phage</name>
    <dbReference type="NCBI Taxonomy" id="2100421"/>
    <lineage>
        <taxon>Viruses</taxon>
        <taxon>Duplodnaviria</taxon>
        <taxon>Heunggongvirae</taxon>
        <taxon>Uroviricota</taxon>
        <taxon>Caudoviricetes</taxon>
        <taxon>Peduoviridae</taxon>
        <taxon>Maltschvirus</taxon>
        <taxon>Maltschvirus maltsch</taxon>
    </lineage>
</organism>
<evidence type="ECO:0000256" key="1">
    <source>
        <dbReference type="SAM" id="MobiDB-lite"/>
    </source>
</evidence>
<sequence length="67" mass="7493">MPAPKKITDFLKPEPPKETAPVQGYVPRSLRDDVLKQMKTDKDAGTKITWDSFLEAACRAYLAERGA</sequence>
<feature type="compositionally biased region" description="Basic and acidic residues" evidence="1">
    <location>
        <begin position="1"/>
        <end position="17"/>
    </location>
</feature>
<dbReference type="EMBL" id="LR796527">
    <property type="protein sequence ID" value="CAB4150047.1"/>
    <property type="molecule type" value="Genomic_DNA"/>
</dbReference>
<proteinExistence type="predicted"/>
<feature type="region of interest" description="Disordered" evidence="1">
    <location>
        <begin position="1"/>
        <end position="23"/>
    </location>
</feature>
<accession>A0A6J5MW09</accession>
<reference evidence="2" key="1">
    <citation type="submission" date="2020-04" db="EMBL/GenBank/DDBJ databases">
        <authorList>
            <person name="Chiriac C."/>
            <person name="Salcher M."/>
            <person name="Ghai R."/>
            <person name="Kavagutti S V."/>
        </authorList>
    </citation>
    <scope>NUCLEOTIDE SEQUENCE</scope>
</reference>
<gene>
    <name evidence="2" type="ORF">UFOVP558_65</name>
</gene>
<evidence type="ECO:0000313" key="2">
    <source>
        <dbReference type="EMBL" id="CAB4150047.1"/>
    </source>
</evidence>